<feature type="compositionally biased region" description="Polar residues" evidence="1">
    <location>
        <begin position="69"/>
        <end position="79"/>
    </location>
</feature>
<accession>A0A8H6MUP7</accession>
<reference evidence="2 3" key="1">
    <citation type="journal article" date="2020" name="Phytopathology">
        <title>Genome Sequence Resources of Colletotrichum truncatum, C. plurivorum, C. musicola, and C. sojae: Four Species Pathogenic to Soybean (Glycine max).</title>
        <authorList>
            <person name="Rogerio F."/>
            <person name="Boufleur T.R."/>
            <person name="Ciampi-Guillardi M."/>
            <person name="Sukno S.A."/>
            <person name="Thon M.R."/>
            <person name="Massola Junior N.S."/>
            <person name="Baroncelli R."/>
        </authorList>
    </citation>
    <scope>NUCLEOTIDE SEQUENCE [LARGE SCALE GENOMIC DNA]</scope>
    <source>
        <strain evidence="2 3">LFN0009</strain>
    </source>
</reference>
<name>A0A8H6MUP7_9PEZI</name>
<evidence type="ECO:0000313" key="3">
    <source>
        <dbReference type="Proteomes" id="UP000652219"/>
    </source>
</evidence>
<keyword evidence="3" id="KW-1185">Reference proteome</keyword>
<gene>
    <name evidence="2" type="ORF">CSOJ01_07184</name>
</gene>
<dbReference type="AlphaFoldDB" id="A0A8H6MUP7"/>
<protein>
    <submittedName>
        <fullName evidence="2">Uncharacterized protein</fullName>
    </submittedName>
</protein>
<organism evidence="2 3">
    <name type="scientific">Colletotrichum sojae</name>
    <dbReference type="NCBI Taxonomy" id="2175907"/>
    <lineage>
        <taxon>Eukaryota</taxon>
        <taxon>Fungi</taxon>
        <taxon>Dikarya</taxon>
        <taxon>Ascomycota</taxon>
        <taxon>Pezizomycotina</taxon>
        <taxon>Sordariomycetes</taxon>
        <taxon>Hypocreomycetidae</taxon>
        <taxon>Glomerellales</taxon>
        <taxon>Glomerellaceae</taxon>
        <taxon>Colletotrichum</taxon>
        <taxon>Colletotrichum orchidearum species complex</taxon>
    </lineage>
</organism>
<sequence length="109" mass="11874">MPQRDDQAVVAVKTRIELFSIPCPPSGPAENNFGLSLRVTTTWVTTTWVTTTWVTTTWSTIAAPADPQCRTTPQLSGCRTRTGHRPPTDRGLQTPLALASPRLATVELT</sequence>
<dbReference type="EMBL" id="WIGN01000108">
    <property type="protein sequence ID" value="KAF6809013.1"/>
    <property type="molecule type" value="Genomic_DNA"/>
</dbReference>
<proteinExistence type="predicted"/>
<feature type="region of interest" description="Disordered" evidence="1">
    <location>
        <begin position="69"/>
        <end position="94"/>
    </location>
</feature>
<evidence type="ECO:0000256" key="1">
    <source>
        <dbReference type="SAM" id="MobiDB-lite"/>
    </source>
</evidence>
<dbReference type="Proteomes" id="UP000652219">
    <property type="component" value="Unassembled WGS sequence"/>
</dbReference>
<comment type="caution">
    <text evidence="2">The sequence shown here is derived from an EMBL/GenBank/DDBJ whole genome shotgun (WGS) entry which is preliminary data.</text>
</comment>
<evidence type="ECO:0000313" key="2">
    <source>
        <dbReference type="EMBL" id="KAF6809013.1"/>
    </source>
</evidence>